<dbReference type="InterPro" id="IPR000772">
    <property type="entry name" value="Ricin_B_lectin"/>
</dbReference>
<name>A0A1I1QYA6_9ACTN</name>
<dbReference type="InterPro" id="IPR035992">
    <property type="entry name" value="Ricin_B-like_lectins"/>
</dbReference>
<evidence type="ECO:0000256" key="3">
    <source>
        <dbReference type="SAM" id="SignalP"/>
    </source>
</evidence>
<dbReference type="RefSeq" id="WP_093840375.1">
    <property type="nucleotide sequence ID" value="NZ_FOLM01000012.1"/>
</dbReference>
<evidence type="ECO:0000313" key="6">
    <source>
        <dbReference type="Proteomes" id="UP000199207"/>
    </source>
</evidence>
<dbReference type="PANTHER" id="PTHR32305">
    <property type="match status" value="1"/>
</dbReference>
<dbReference type="InterPro" id="IPR006530">
    <property type="entry name" value="YD"/>
</dbReference>
<protein>
    <submittedName>
        <fullName evidence="5">RHS repeat-associated core domain-containing protein</fullName>
    </submittedName>
</protein>
<accession>A0A1I1QYA6</accession>
<dbReference type="NCBIfam" id="TIGR01643">
    <property type="entry name" value="YD_repeat_2x"/>
    <property type="match status" value="2"/>
</dbReference>
<dbReference type="Gene3D" id="2.80.10.50">
    <property type="match status" value="1"/>
</dbReference>
<dbReference type="InterPro" id="IPR056823">
    <property type="entry name" value="TEN-like_YD-shell"/>
</dbReference>
<dbReference type="InterPro" id="IPR022385">
    <property type="entry name" value="Rhs_assc_core"/>
</dbReference>
<dbReference type="PANTHER" id="PTHR32305:SF17">
    <property type="entry name" value="TRNA NUCLEASE WAPA"/>
    <property type="match status" value="1"/>
</dbReference>
<organism evidence="5 6">
    <name type="scientific">Streptomyces aidingensis</name>
    <dbReference type="NCBI Taxonomy" id="910347"/>
    <lineage>
        <taxon>Bacteria</taxon>
        <taxon>Bacillati</taxon>
        <taxon>Actinomycetota</taxon>
        <taxon>Actinomycetes</taxon>
        <taxon>Kitasatosporales</taxon>
        <taxon>Streptomycetaceae</taxon>
        <taxon>Streptomyces</taxon>
    </lineage>
</organism>
<dbReference type="SUPFAM" id="SSF50370">
    <property type="entry name" value="Ricin B-like lectins"/>
    <property type="match status" value="1"/>
</dbReference>
<feature type="domain" description="Ricin B lectin" evidence="4">
    <location>
        <begin position="1767"/>
        <end position="1903"/>
    </location>
</feature>
<dbReference type="EMBL" id="FOLM01000012">
    <property type="protein sequence ID" value="SFD27104.1"/>
    <property type="molecule type" value="Genomic_DNA"/>
</dbReference>
<dbReference type="InterPro" id="IPR050708">
    <property type="entry name" value="T6SS_VgrG/RHS"/>
</dbReference>
<proteinExistence type="predicted"/>
<sequence length="2351" mass="249118">MVTGLACAVLVGVMPQQALAVPPSDGDRSGTELPELPEEDPAADADTGVLDDLAGEGATPVVEYEPAHTAAPASGTDAAALTAPAPGDEAPAGELPVLVGVPEDATPTEAAALAGDWQVTLGTPEEDASPTPEQAAADELEAMVMTVTAPSETAGEVDVALDYTDFEQLYSADWADRMQFVLYPECFLTTPEIEACNAATTLPTENDNATGRITATVDMAAAAAASAQAATVASASVSGTSASGMGTKDGDGSAVQAAFTTSGSGGGSAVLAATDSGSGPKGDYTATPIAAAGTWSAGGSSGAFTWSEPLTVPPVPAGPTPRIAFTYNSQVVDGRTSATNNQASWIGDGWDYHPGYVERTYRSCRDDATTGANNTGRKTSDLCWASWNAVMHLGGSTVELVRDDSTGEWVTVNGDGSKIERVTGAGSGNGAHGGEYWKVTDRAGTQYFFGRHRLPGWTSGEPVTDSVFTVPVYGNHPGEPCYSTTFASAHCDQGWRWNLDYVVDVHGNAMTLWWEKETNYYAQNEKYTSPRQYVRGGHLTAIKYGQRSGSLFSAEPIAEVVFDVAERCFTEQELDCTDAAFASRDYGRYRIWYDTPANLHCTGATGKRCPVASPTFWSRKLLDKVTTRAQRTPGSTARSAVDSWDLVQSFPRTLTDTAPPLWLESITRTGYAPGGISQRMNPVEFSHNNQPMPNRVVEGPSDPRPAFDRLRIRRVITEIGGEIAVTYSTPGGHCATGTGYPAPENNTSRCYPVYWHPDPDEESIDWFNKYVVTMIEQKPRIDGVPDVVTQYDYSGGAGWAKNQGEFTKKTTRTYDQWRGYPEVSVRTGVTSTAEGTVQSEATTRFFRGMHGDPLPGGGTRNVTVTDSTGAAVAPDYAQFQGMAAETLTLDRAGGQVVSRTVGIPSRHLLATRARDDVPDLKAYRVQVDETFTESAASGTYPGDTRTTRTVRTTTEYDPVHGLPVQMESLGDTGRTGDETCTITSHVHNTGVHLIGLPKESRTTAGTCADAPTATGDDVVAAVRTAYDGGTLGATPTKGLATTHWETDGTGNGWIKVATTTYDTYGRPLTLTDASDHTTTTEYTPATGQAFSSTTTNALGHTATAEIDPGRGVTTVTTDTNGRSATQSYDALGRLTSVRTPGQPASDPPMYAFAYEVLTGKPIAVTGRTLRDDGTYAVATQLYDGLGRERQSQSEAVGGGRLITDTLYNASGTVRQTNNAYLGDGEPDTTLFELLSQTEVSNATRYTYDGLGRPLTLTPVFAGIAQDGAADTVDRVTAYAYNDDVTTVIPPKGAAATRTFTDALERTVRIEHFTDAARTEFLATTYAYDPRGNLVTATDTEGNTWTWDYDARGRKVSADDPDAGVSTKTYDDLDQVVTTTDARGITVWNGYDAIGRTTEQRLDNSAGTVLTEFTYDSLPGAVGQPVASTRYTDGLALTTEITGYDAEYRPTGEKITVPLGPDGGPTTGLAGVYEYTYRYTRTGKLLTTTVPDIGGFGRETVITRYNADGLPVTTSGTDWYTADTVYSPWGEVQRTVTGAQPHRVWTSNFFDESTGQLIRSVADREIANPHRINDRAYGYDPAGNVTSITDTAPAAAGGTTTVDRQCFTYDALAQLTEAWTAAPGPDPVDSCTPQGKQSAAPVYTDASGSVTTVNVTDAQDGYWHTYAYDALGNRTRLTRHDPAVTLSGGQVDTSGDSVTTYTYGDATGDQPHTLTGIAEDTPAVDSISALAYDDTGNTVSRTEGGDTQTLTWTWDGKAETVTGFGADGQGQLLGPAGKCADLQGADTAAGTPLQLYACNGTKAQRTSLEPAGEPGDPGHDPATGALKVLTGCAAPASATPTTGTAVVLADCTGDTDQHWSVTTSGDIQHTASGLCLTAPDTSDGTDLTLATCTGTSPAQQWAFADTTTYLYDAAGNRIIASTAGSHTLYLPDAEYSTDAAGGQSYAQRYYTHPGAPTVMRHTLTSTTTSTLLTLLADHHGTPTAQVTLDAGQELLKQKTDPFGNPRGPQPAKWRSHQGFIGGTDDHTTGLTHLGAREYNPTTGRFLTPDPIIDLTNPVQINGYNYANNNPVTHADPTGLWQWLDDTIEAGGDFVGGVVHQGVEIGSKTAEGFYRLAGNHEAANLLRADREGRTSISVTQTLKDLAGEPRKDSIFYKIGQWFAEFTFPWLPGAGLALSATSSAASSTVKVATSAATKSSTASSSRFVADSAGVVKDLSPEMPALERLGERFNEIVSSVSKRNRPGTISETTIPGVATPPRSGFLDPINDGLAIVFRDLKVPHGRCSEMHCLNQALNQGIDVAGHMITTMAVPSKRWGNRWAGELVDPCPACARVLDHFNVLHTGRPASRPTIR</sequence>
<dbReference type="NCBIfam" id="TIGR03696">
    <property type="entry name" value="Rhs_assc_core"/>
    <property type="match status" value="1"/>
</dbReference>
<dbReference type="STRING" id="910347.SAMN05421773_11283"/>
<dbReference type="InterPro" id="IPR031325">
    <property type="entry name" value="RHS_repeat"/>
</dbReference>
<keyword evidence="1" id="KW-0677">Repeat</keyword>
<evidence type="ECO:0000313" key="5">
    <source>
        <dbReference type="EMBL" id="SFD27104.1"/>
    </source>
</evidence>
<evidence type="ECO:0000259" key="4">
    <source>
        <dbReference type="SMART" id="SM00458"/>
    </source>
</evidence>
<keyword evidence="3" id="KW-0732">Signal</keyword>
<dbReference type="PROSITE" id="PS50231">
    <property type="entry name" value="RICIN_B_LECTIN"/>
    <property type="match status" value="1"/>
</dbReference>
<dbReference type="Gene3D" id="2.180.10.10">
    <property type="entry name" value="RHS repeat-associated core"/>
    <property type="match status" value="3"/>
</dbReference>
<evidence type="ECO:0000256" key="2">
    <source>
        <dbReference type="SAM" id="MobiDB-lite"/>
    </source>
</evidence>
<dbReference type="Pfam" id="PF25023">
    <property type="entry name" value="TEN_YD-shell"/>
    <property type="match status" value="1"/>
</dbReference>
<dbReference type="Proteomes" id="UP000199207">
    <property type="component" value="Unassembled WGS sequence"/>
</dbReference>
<feature type="region of interest" description="Disordered" evidence="2">
    <location>
        <begin position="19"/>
        <end position="51"/>
    </location>
</feature>
<feature type="region of interest" description="Disordered" evidence="2">
    <location>
        <begin position="1623"/>
        <end position="1642"/>
    </location>
</feature>
<keyword evidence="6" id="KW-1185">Reference proteome</keyword>
<reference evidence="5 6" key="1">
    <citation type="submission" date="2016-10" db="EMBL/GenBank/DDBJ databases">
        <authorList>
            <person name="de Groot N.N."/>
        </authorList>
    </citation>
    <scope>NUCLEOTIDE SEQUENCE [LARGE SCALE GENOMIC DNA]</scope>
    <source>
        <strain evidence="5 6">CGMCC 4.5739</strain>
    </source>
</reference>
<feature type="signal peptide" evidence="3">
    <location>
        <begin position="1"/>
        <end position="20"/>
    </location>
</feature>
<dbReference type="Pfam" id="PF05593">
    <property type="entry name" value="RHS_repeat"/>
    <property type="match status" value="2"/>
</dbReference>
<dbReference type="SMART" id="SM00458">
    <property type="entry name" value="RICIN"/>
    <property type="match status" value="1"/>
</dbReference>
<dbReference type="Pfam" id="PF00652">
    <property type="entry name" value="Ricin_B_lectin"/>
    <property type="match status" value="1"/>
</dbReference>
<feature type="chain" id="PRO_5011441055" evidence="3">
    <location>
        <begin position="21"/>
        <end position="2351"/>
    </location>
</feature>
<evidence type="ECO:0000256" key="1">
    <source>
        <dbReference type="ARBA" id="ARBA00022737"/>
    </source>
</evidence>
<gene>
    <name evidence="5" type="ORF">SAMN05421773_11283</name>
</gene>